<evidence type="ECO:0000313" key="4">
    <source>
        <dbReference type="EMBL" id="SBV67658.1"/>
    </source>
</evidence>
<proteinExistence type="predicted"/>
<dbReference type="GO" id="GO:0007155">
    <property type="term" value="P:cell adhesion"/>
    <property type="evidence" value="ECO:0007669"/>
    <property type="project" value="InterPro"/>
</dbReference>
<protein>
    <recommendedName>
        <fullName evidence="2">Fimbrial-type adhesion domain-containing protein</fullName>
    </recommendedName>
</protein>
<dbReference type="InterPro" id="IPR000259">
    <property type="entry name" value="Adhesion_dom_fimbrial"/>
</dbReference>
<dbReference type="AlphaFoldDB" id="A0A212I9A9"/>
<reference evidence="3" key="1">
    <citation type="submission" date="2016-04" db="EMBL/GenBank/DDBJ databases">
        <authorList>
            <person name="Evans L.H."/>
            <person name="Alamgir A."/>
            <person name="Owens N."/>
            <person name="Weber N.D."/>
            <person name="Virtaneva K."/>
            <person name="Barbian K."/>
            <person name="Babar A."/>
            <person name="Rosenke K."/>
        </authorList>
    </citation>
    <scope>NUCLEOTIDE SEQUENCE</scope>
    <source>
        <strain evidence="4">86-2</strain>
        <strain evidence="3">92-3</strain>
    </source>
</reference>
<dbReference type="EMBL" id="FLUA01000054">
    <property type="protein sequence ID" value="SBV67658.1"/>
    <property type="molecule type" value="Genomic_DNA"/>
</dbReference>
<evidence type="ECO:0000256" key="1">
    <source>
        <dbReference type="SAM" id="SignalP"/>
    </source>
</evidence>
<dbReference type="Pfam" id="PF00419">
    <property type="entry name" value="Fimbrial"/>
    <property type="match status" value="1"/>
</dbReference>
<keyword evidence="1" id="KW-0732">Signal</keyword>
<dbReference type="RefSeq" id="WP_046670347.1">
    <property type="nucleotide sequence ID" value="NZ_LT598671.1"/>
</dbReference>
<dbReference type="InterPro" id="IPR008966">
    <property type="entry name" value="Adhesion_dom_sf"/>
</dbReference>
<evidence type="ECO:0000313" key="3">
    <source>
        <dbReference type="EMBL" id="SBV63108.1"/>
    </source>
</evidence>
<dbReference type="SUPFAM" id="SSF49401">
    <property type="entry name" value="Bacterial adhesins"/>
    <property type="match status" value="1"/>
</dbReference>
<sequence length="347" mass="36846">MLKKYGFIMLLLLGLCGVRSALASCAFTTPTGTYIDQTMASSPVTAVTLTSTNLQQLFQSSVLVGGPIISTCNPSTGTAITVSGDGFSSGSLPETMPDGGMLIGGIADGFGYGFWYTVTYGDGSGSVSGHLKKGGMFTATPAQLNGARWEFQAELWYAGGSYGDKVKKSQIVAVNTTYFKVGFSNVMKGFRFNSPAIPITPTTCNLSIDRSKVDFGSFNFLLYGGTGGVKNGPYQEIRVSNNNCKMTTKIETRILSNGNPVSSDQHLLLNKLAGDDAASGFGVALYTFYNPLIIDALSGNGDISGPYTSAPKEFDTSDRIYLYLEPDGTPLRNGKFEATATINVSYY</sequence>
<evidence type="ECO:0000259" key="2">
    <source>
        <dbReference type="Pfam" id="PF00419"/>
    </source>
</evidence>
<feature type="chain" id="PRO_5015073611" description="Fimbrial-type adhesion domain-containing protein" evidence="1">
    <location>
        <begin position="24"/>
        <end position="347"/>
    </location>
</feature>
<feature type="signal peptide" evidence="1">
    <location>
        <begin position="1"/>
        <end position="23"/>
    </location>
</feature>
<gene>
    <name evidence="4" type="ORF">KL86CIT2_540128</name>
    <name evidence="3" type="ORF">KM92CIT3_200494</name>
</gene>
<accession>A0A212I9A9</accession>
<dbReference type="GO" id="GO:0009289">
    <property type="term" value="C:pilus"/>
    <property type="evidence" value="ECO:0007669"/>
    <property type="project" value="InterPro"/>
</dbReference>
<dbReference type="GeneID" id="86999707"/>
<name>A0A212I9A9_9ENTR</name>
<dbReference type="InterPro" id="IPR036937">
    <property type="entry name" value="Adhesion_dom_fimbrial_sf"/>
</dbReference>
<feature type="domain" description="Fimbrial-type adhesion" evidence="2">
    <location>
        <begin position="200"/>
        <end position="346"/>
    </location>
</feature>
<dbReference type="EMBL" id="FLUB01000013">
    <property type="protein sequence ID" value="SBV63108.1"/>
    <property type="molecule type" value="Genomic_DNA"/>
</dbReference>
<organism evidence="3">
    <name type="scientific">uncultured Citrobacter sp</name>
    <dbReference type="NCBI Taxonomy" id="200446"/>
    <lineage>
        <taxon>Bacteria</taxon>
        <taxon>Pseudomonadati</taxon>
        <taxon>Pseudomonadota</taxon>
        <taxon>Gammaproteobacteria</taxon>
        <taxon>Enterobacterales</taxon>
        <taxon>Enterobacteriaceae</taxon>
        <taxon>Citrobacter</taxon>
        <taxon>environmental samples</taxon>
    </lineage>
</organism>
<dbReference type="Gene3D" id="2.60.40.1090">
    <property type="entry name" value="Fimbrial-type adhesion domain"/>
    <property type="match status" value="1"/>
</dbReference>